<dbReference type="PANTHER" id="PTHR37355">
    <property type="entry name" value="PLACENTA-SPECIFIC PROTEIN 9"/>
    <property type="match status" value="1"/>
</dbReference>
<proteinExistence type="predicted"/>
<keyword evidence="2" id="KW-1185">Reference proteome</keyword>
<reference evidence="3" key="1">
    <citation type="submission" date="2025-08" db="UniProtKB">
        <authorList>
            <consortium name="RefSeq"/>
        </authorList>
    </citation>
    <scope>IDENTIFICATION</scope>
    <source>
        <tissue evidence="3">Blood</tissue>
    </source>
</reference>
<protein>
    <submittedName>
        <fullName evidence="3">Placenta-specific protein 9</fullName>
    </submittedName>
</protein>
<gene>
    <name evidence="3" type="primary">PLAC9</name>
</gene>
<feature type="chain" id="PRO_5041729316" evidence="1">
    <location>
        <begin position="23"/>
        <end position="94"/>
    </location>
</feature>
<dbReference type="CTD" id="219348"/>
<dbReference type="PANTHER" id="PTHR37355:SF1">
    <property type="entry name" value="PLACENTA-SPECIFIC PROTEIN 9"/>
    <property type="match status" value="1"/>
</dbReference>
<dbReference type="Proteomes" id="UP001190640">
    <property type="component" value="Chromosome 6"/>
</dbReference>
<name>A0AA97L2N7_EUBMA</name>
<dbReference type="InterPro" id="IPR027941">
    <property type="entry name" value="PLAC9"/>
</dbReference>
<keyword evidence="1" id="KW-0732">Signal</keyword>
<evidence type="ECO:0000313" key="2">
    <source>
        <dbReference type="Proteomes" id="UP001190640"/>
    </source>
</evidence>
<dbReference type="KEGG" id="emc:129332503"/>
<dbReference type="RefSeq" id="XP_054839643.1">
    <property type="nucleotide sequence ID" value="XM_054983668.1"/>
</dbReference>
<accession>A0AA97L2N7</accession>
<organism evidence="2 3">
    <name type="scientific">Eublepharis macularius</name>
    <name type="common">Leopard gecko</name>
    <name type="synonym">Cyrtodactylus macularius</name>
    <dbReference type="NCBI Taxonomy" id="481883"/>
    <lineage>
        <taxon>Eukaryota</taxon>
        <taxon>Metazoa</taxon>
        <taxon>Chordata</taxon>
        <taxon>Craniata</taxon>
        <taxon>Vertebrata</taxon>
        <taxon>Euteleostomi</taxon>
        <taxon>Lepidosauria</taxon>
        <taxon>Squamata</taxon>
        <taxon>Bifurcata</taxon>
        <taxon>Gekkota</taxon>
        <taxon>Eublepharidae</taxon>
        <taxon>Eublepharinae</taxon>
        <taxon>Eublepharis</taxon>
    </lineage>
</organism>
<dbReference type="Pfam" id="PF15205">
    <property type="entry name" value="PLAC9"/>
    <property type="match status" value="1"/>
</dbReference>
<evidence type="ECO:0000313" key="3">
    <source>
        <dbReference type="RefSeq" id="XP_054839643.1"/>
    </source>
</evidence>
<feature type="signal peptide" evidence="1">
    <location>
        <begin position="1"/>
        <end position="22"/>
    </location>
</feature>
<sequence>MMLYVWALLFFFLLNEKGSVAADPVTDRQGNPERNNWCDNHNTIHRRLDNIQEQVEKTVDHVESEVKSLLGAVSETAWNVAPGMPLMDIFEDPS</sequence>
<dbReference type="AlphaFoldDB" id="A0AA97L2N7"/>
<dbReference type="GeneID" id="129332503"/>
<evidence type="ECO:0000256" key="1">
    <source>
        <dbReference type="SAM" id="SignalP"/>
    </source>
</evidence>